<organism evidence="2 3">
    <name type="scientific">Kolteria novifilia</name>
    <dbReference type="NCBI Taxonomy" id="2527975"/>
    <lineage>
        <taxon>Bacteria</taxon>
        <taxon>Pseudomonadati</taxon>
        <taxon>Planctomycetota</taxon>
        <taxon>Planctomycetia</taxon>
        <taxon>Kolteriales</taxon>
        <taxon>Kolteriaceae</taxon>
        <taxon>Kolteria</taxon>
    </lineage>
</organism>
<keyword evidence="3" id="KW-1185">Reference proteome</keyword>
<sequence length="144" mass="15873">MIPDGRLPTDCSFTRWSLALPALGVIALVVWVLGGGSELVRLLAAVFVCLPMLLVTMVLTYIAAPRGPLWQMAASLGAMFARMVFALSATIFLLFLAPEEFRSLSFVAWLVVTYMLTLAVEVAWMLYLFRDARGQLALSTVDER</sequence>
<feature type="transmembrane region" description="Helical" evidence="1">
    <location>
        <begin position="12"/>
        <end position="33"/>
    </location>
</feature>
<feature type="transmembrane region" description="Helical" evidence="1">
    <location>
        <begin position="39"/>
        <end position="64"/>
    </location>
</feature>
<accession>A0A518B8C9</accession>
<evidence type="ECO:0000256" key="1">
    <source>
        <dbReference type="SAM" id="Phobius"/>
    </source>
</evidence>
<dbReference type="Proteomes" id="UP000317093">
    <property type="component" value="Chromosome"/>
</dbReference>
<dbReference type="AlphaFoldDB" id="A0A518B8C9"/>
<dbReference type="EMBL" id="CP036279">
    <property type="protein sequence ID" value="QDU63231.1"/>
    <property type="molecule type" value="Genomic_DNA"/>
</dbReference>
<feature type="transmembrane region" description="Helical" evidence="1">
    <location>
        <begin position="76"/>
        <end position="97"/>
    </location>
</feature>
<proteinExistence type="predicted"/>
<keyword evidence="1" id="KW-0812">Transmembrane</keyword>
<gene>
    <name evidence="2" type="ORF">Pan216_41090</name>
</gene>
<keyword evidence="1" id="KW-1133">Transmembrane helix</keyword>
<feature type="transmembrane region" description="Helical" evidence="1">
    <location>
        <begin position="103"/>
        <end position="129"/>
    </location>
</feature>
<protein>
    <submittedName>
        <fullName evidence="2">Uncharacterized protein</fullName>
    </submittedName>
</protein>
<dbReference type="KEGG" id="knv:Pan216_41090"/>
<evidence type="ECO:0000313" key="3">
    <source>
        <dbReference type="Proteomes" id="UP000317093"/>
    </source>
</evidence>
<reference evidence="2 3" key="1">
    <citation type="submission" date="2019-02" db="EMBL/GenBank/DDBJ databases">
        <title>Deep-cultivation of Planctomycetes and their phenomic and genomic characterization uncovers novel biology.</title>
        <authorList>
            <person name="Wiegand S."/>
            <person name="Jogler M."/>
            <person name="Boedeker C."/>
            <person name="Pinto D."/>
            <person name="Vollmers J."/>
            <person name="Rivas-Marin E."/>
            <person name="Kohn T."/>
            <person name="Peeters S.H."/>
            <person name="Heuer A."/>
            <person name="Rast P."/>
            <person name="Oberbeckmann S."/>
            <person name="Bunk B."/>
            <person name="Jeske O."/>
            <person name="Meyerdierks A."/>
            <person name="Storesund J.E."/>
            <person name="Kallscheuer N."/>
            <person name="Luecker S."/>
            <person name="Lage O.M."/>
            <person name="Pohl T."/>
            <person name="Merkel B.J."/>
            <person name="Hornburger P."/>
            <person name="Mueller R.-W."/>
            <person name="Bruemmer F."/>
            <person name="Labrenz M."/>
            <person name="Spormann A.M."/>
            <person name="Op den Camp H."/>
            <person name="Overmann J."/>
            <person name="Amann R."/>
            <person name="Jetten M.S.M."/>
            <person name="Mascher T."/>
            <person name="Medema M.H."/>
            <person name="Devos D.P."/>
            <person name="Kaster A.-K."/>
            <person name="Ovreas L."/>
            <person name="Rohde M."/>
            <person name="Galperin M.Y."/>
            <person name="Jogler C."/>
        </authorList>
    </citation>
    <scope>NUCLEOTIDE SEQUENCE [LARGE SCALE GENOMIC DNA]</scope>
    <source>
        <strain evidence="2 3">Pan216</strain>
    </source>
</reference>
<evidence type="ECO:0000313" key="2">
    <source>
        <dbReference type="EMBL" id="QDU63231.1"/>
    </source>
</evidence>
<keyword evidence="1" id="KW-0472">Membrane</keyword>
<name>A0A518B8C9_9BACT</name>